<reference evidence="1 2" key="2">
    <citation type="journal article" date="2022" name="Mol. Ecol. Resour.">
        <title>The genomes of chicory, endive, great burdock and yacon provide insights into Asteraceae paleo-polyploidization history and plant inulin production.</title>
        <authorList>
            <person name="Fan W."/>
            <person name="Wang S."/>
            <person name="Wang H."/>
            <person name="Wang A."/>
            <person name="Jiang F."/>
            <person name="Liu H."/>
            <person name="Zhao H."/>
            <person name="Xu D."/>
            <person name="Zhang Y."/>
        </authorList>
    </citation>
    <scope>NUCLEOTIDE SEQUENCE [LARGE SCALE GENOMIC DNA]</scope>
    <source>
        <strain evidence="2">cv. Punajuju</strain>
        <tissue evidence="1">Leaves</tissue>
    </source>
</reference>
<organism evidence="1 2">
    <name type="scientific">Cichorium intybus</name>
    <name type="common">Chicory</name>
    <dbReference type="NCBI Taxonomy" id="13427"/>
    <lineage>
        <taxon>Eukaryota</taxon>
        <taxon>Viridiplantae</taxon>
        <taxon>Streptophyta</taxon>
        <taxon>Embryophyta</taxon>
        <taxon>Tracheophyta</taxon>
        <taxon>Spermatophyta</taxon>
        <taxon>Magnoliopsida</taxon>
        <taxon>eudicotyledons</taxon>
        <taxon>Gunneridae</taxon>
        <taxon>Pentapetalae</taxon>
        <taxon>asterids</taxon>
        <taxon>campanulids</taxon>
        <taxon>Asterales</taxon>
        <taxon>Asteraceae</taxon>
        <taxon>Cichorioideae</taxon>
        <taxon>Cichorieae</taxon>
        <taxon>Cichoriinae</taxon>
        <taxon>Cichorium</taxon>
    </lineage>
</organism>
<dbReference type="Proteomes" id="UP001055811">
    <property type="component" value="Linkage Group LG08"/>
</dbReference>
<proteinExistence type="predicted"/>
<sequence length="135" mass="15389">MSNLFSLWHVLIAALYSIAVILELERIRIHNDAMDVEGDDRLSSLPNDVIHKILSFNSIKDAIGTSVLSSRWRFIWTTMPYLNFENLNRHGPSISIFISNVLSHHNKQIQEIKAIEDMTISTSTREILGDVAEQV</sequence>
<name>A0ACB8ZNS9_CICIN</name>
<comment type="caution">
    <text evidence="1">The sequence shown here is derived from an EMBL/GenBank/DDBJ whole genome shotgun (WGS) entry which is preliminary data.</text>
</comment>
<gene>
    <name evidence="1" type="ORF">L2E82_43523</name>
</gene>
<evidence type="ECO:0000313" key="2">
    <source>
        <dbReference type="Proteomes" id="UP001055811"/>
    </source>
</evidence>
<reference evidence="2" key="1">
    <citation type="journal article" date="2022" name="Mol. Ecol. Resour.">
        <title>The genomes of chicory, endive, great burdock and yacon provide insights into Asteraceae palaeo-polyploidization history and plant inulin production.</title>
        <authorList>
            <person name="Fan W."/>
            <person name="Wang S."/>
            <person name="Wang H."/>
            <person name="Wang A."/>
            <person name="Jiang F."/>
            <person name="Liu H."/>
            <person name="Zhao H."/>
            <person name="Xu D."/>
            <person name="Zhang Y."/>
        </authorList>
    </citation>
    <scope>NUCLEOTIDE SEQUENCE [LARGE SCALE GENOMIC DNA]</scope>
    <source>
        <strain evidence="2">cv. Punajuju</strain>
    </source>
</reference>
<accession>A0ACB8ZNS9</accession>
<evidence type="ECO:0000313" key="1">
    <source>
        <dbReference type="EMBL" id="KAI3699298.1"/>
    </source>
</evidence>
<protein>
    <submittedName>
        <fullName evidence="1">Uncharacterized protein</fullName>
    </submittedName>
</protein>
<dbReference type="EMBL" id="CM042016">
    <property type="protein sequence ID" value="KAI3699298.1"/>
    <property type="molecule type" value="Genomic_DNA"/>
</dbReference>
<keyword evidence="2" id="KW-1185">Reference proteome</keyword>